<evidence type="ECO:0000256" key="1">
    <source>
        <dbReference type="SAM" id="MobiDB-lite"/>
    </source>
</evidence>
<name>A0A9P5T938_9AGAM</name>
<accession>A0A9P5T938</accession>
<feature type="region of interest" description="Disordered" evidence="1">
    <location>
        <begin position="37"/>
        <end position="80"/>
    </location>
</feature>
<dbReference type="AlphaFoldDB" id="A0A9P5T938"/>
<sequence>MAALLALPCLRHPPWMDPAKGTRHHTFPHVQIVWSRAAAHGRRRNGPHGQVLPDQRDPAPRRGTRQCRCLPPPRSQSPPNVASLARVLKLEGAALAAPPLLESAPAATGRRTWRGLSECFPNAARAHLPNSPTDRYSLNPFVFKGLGRARCARRWRVTDRAPALFPTELGLHPVHPLQRHAPGRGPVPDP</sequence>
<proteinExistence type="predicted"/>
<evidence type="ECO:0000313" key="2">
    <source>
        <dbReference type="EMBL" id="KAF8479538.1"/>
    </source>
</evidence>
<reference evidence="2" key="2">
    <citation type="journal article" date="2020" name="Nat. Commun.">
        <title>Large-scale genome sequencing of mycorrhizal fungi provides insights into the early evolution of symbiotic traits.</title>
        <authorList>
            <person name="Miyauchi S."/>
            <person name="Kiss E."/>
            <person name="Kuo A."/>
            <person name="Drula E."/>
            <person name="Kohler A."/>
            <person name="Sanchez-Garcia M."/>
            <person name="Morin E."/>
            <person name="Andreopoulos B."/>
            <person name="Barry K.W."/>
            <person name="Bonito G."/>
            <person name="Buee M."/>
            <person name="Carver A."/>
            <person name="Chen C."/>
            <person name="Cichocki N."/>
            <person name="Clum A."/>
            <person name="Culley D."/>
            <person name="Crous P.W."/>
            <person name="Fauchery L."/>
            <person name="Girlanda M."/>
            <person name="Hayes R.D."/>
            <person name="Keri Z."/>
            <person name="LaButti K."/>
            <person name="Lipzen A."/>
            <person name="Lombard V."/>
            <person name="Magnuson J."/>
            <person name="Maillard F."/>
            <person name="Murat C."/>
            <person name="Nolan M."/>
            <person name="Ohm R.A."/>
            <person name="Pangilinan J."/>
            <person name="Pereira M.F."/>
            <person name="Perotto S."/>
            <person name="Peter M."/>
            <person name="Pfister S."/>
            <person name="Riley R."/>
            <person name="Sitrit Y."/>
            <person name="Stielow J.B."/>
            <person name="Szollosi G."/>
            <person name="Zifcakova L."/>
            <person name="Stursova M."/>
            <person name="Spatafora J.W."/>
            <person name="Tedersoo L."/>
            <person name="Vaario L.M."/>
            <person name="Yamada A."/>
            <person name="Yan M."/>
            <person name="Wang P."/>
            <person name="Xu J."/>
            <person name="Bruns T."/>
            <person name="Baldrian P."/>
            <person name="Vilgalys R."/>
            <person name="Dunand C."/>
            <person name="Henrissat B."/>
            <person name="Grigoriev I.V."/>
            <person name="Hibbett D."/>
            <person name="Nagy L.G."/>
            <person name="Martin F.M."/>
        </authorList>
    </citation>
    <scope>NUCLEOTIDE SEQUENCE</scope>
    <source>
        <strain evidence="2">Prilba</strain>
    </source>
</reference>
<gene>
    <name evidence="2" type="ORF">DFH94DRAFT_486961</name>
</gene>
<protein>
    <submittedName>
        <fullName evidence="2">Uncharacterized protein</fullName>
    </submittedName>
</protein>
<dbReference type="EMBL" id="WHVB01000009">
    <property type="protein sequence ID" value="KAF8479538.1"/>
    <property type="molecule type" value="Genomic_DNA"/>
</dbReference>
<dbReference type="Proteomes" id="UP000759537">
    <property type="component" value="Unassembled WGS sequence"/>
</dbReference>
<comment type="caution">
    <text evidence="2">The sequence shown here is derived from an EMBL/GenBank/DDBJ whole genome shotgun (WGS) entry which is preliminary data.</text>
</comment>
<organism evidence="2 3">
    <name type="scientific">Russula ochroleuca</name>
    <dbReference type="NCBI Taxonomy" id="152965"/>
    <lineage>
        <taxon>Eukaryota</taxon>
        <taxon>Fungi</taxon>
        <taxon>Dikarya</taxon>
        <taxon>Basidiomycota</taxon>
        <taxon>Agaricomycotina</taxon>
        <taxon>Agaricomycetes</taxon>
        <taxon>Russulales</taxon>
        <taxon>Russulaceae</taxon>
        <taxon>Russula</taxon>
    </lineage>
</organism>
<evidence type="ECO:0000313" key="3">
    <source>
        <dbReference type="Proteomes" id="UP000759537"/>
    </source>
</evidence>
<reference evidence="2" key="1">
    <citation type="submission" date="2019-10" db="EMBL/GenBank/DDBJ databases">
        <authorList>
            <consortium name="DOE Joint Genome Institute"/>
            <person name="Kuo A."/>
            <person name="Miyauchi S."/>
            <person name="Kiss E."/>
            <person name="Drula E."/>
            <person name="Kohler A."/>
            <person name="Sanchez-Garcia M."/>
            <person name="Andreopoulos B."/>
            <person name="Barry K.W."/>
            <person name="Bonito G."/>
            <person name="Buee M."/>
            <person name="Carver A."/>
            <person name="Chen C."/>
            <person name="Cichocki N."/>
            <person name="Clum A."/>
            <person name="Culley D."/>
            <person name="Crous P.W."/>
            <person name="Fauchery L."/>
            <person name="Girlanda M."/>
            <person name="Hayes R."/>
            <person name="Keri Z."/>
            <person name="LaButti K."/>
            <person name="Lipzen A."/>
            <person name="Lombard V."/>
            <person name="Magnuson J."/>
            <person name="Maillard F."/>
            <person name="Morin E."/>
            <person name="Murat C."/>
            <person name="Nolan M."/>
            <person name="Ohm R."/>
            <person name="Pangilinan J."/>
            <person name="Pereira M."/>
            <person name="Perotto S."/>
            <person name="Peter M."/>
            <person name="Riley R."/>
            <person name="Sitrit Y."/>
            <person name="Stielow B."/>
            <person name="Szollosi G."/>
            <person name="Zifcakova L."/>
            <person name="Stursova M."/>
            <person name="Spatafora J.W."/>
            <person name="Tedersoo L."/>
            <person name="Vaario L.-M."/>
            <person name="Yamada A."/>
            <person name="Yan M."/>
            <person name="Wang P."/>
            <person name="Xu J."/>
            <person name="Bruns T."/>
            <person name="Baldrian P."/>
            <person name="Vilgalys R."/>
            <person name="Henrissat B."/>
            <person name="Grigoriev I.V."/>
            <person name="Hibbett D."/>
            <person name="Nagy L.G."/>
            <person name="Martin F.M."/>
        </authorList>
    </citation>
    <scope>NUCLEOTIDE SEQUENCE</scope>
    <source>
        <strain evidence="2">Prilba</strain>
    </source>
</reference>
<keyword evidence="3" id="KW-1185">Reference proteome</keyword>